<comment type="cofactor">
    <cofactor evidence="7">
        <name>Zn(2+)</name>
        <dbReference type="ChEBI" id="CHEBI:29105"/>
    </cofactor>
    <text evidence="7">Binds 1 zinc ion per subunit.</text>
</comment>
<dbReference type="InterPro" id="IPR018152">
    <property type="entry name" value="SOD_Cu/Zn_BS"/>
</dbReference>
<evidence type="ECO:0000256" key="5">
    <source>
        <dbReference type="ARBA" id="ARBA00023002"/>
    </source>
</evidence>
<dbReference type="Gene3D" id="2.60.40.200">
    <property type="entry name" value="Superoxide dismutase, copper/zinc binding domain"/>
    <property type="match status" value="1"/>
</dbReference>
<keyword evidence="2 7" id="KW-0479">Metal-binding</keyword>
<evidence type="ECO:0000256" key="1">
    <source>
        <dbReference type="ARBA" id="ARBA00010457"/>
    </source>
</evidence>
<dbReference type="SUPFAM" id="SSF49329">
    <property type="entry name" value="Cu,Zn superoxide dismutase-like"/>
    <property type="match status" value="1"/>
</dbReference>
<keyword evidence="4" id="KW-0049">Antioxidant</keyword>
<comment type="catalytic activity">
    <reaction evidence="7">
        <text>2 superoxide + 2 H(+) = H2O2 + O2</text>
        <dbReference type="Rhea" id="RHEA:20696"/>
        <dbReference type="ChEBI" id="CHEBI:15378"/>
        <dbReference type="ChEBI" id="CHEBI:15379"/>
        <dbReference type="ChEBI" id="CHEBI:16240"/>
        <dbReference type="ChEBI" id="CHEBI:18421"/>
        <dbReference type="EC" id="1.15.1.1"/>
    </reaction>
</comment>
<dbReference type="PANTHER" id="PTHR10003">
    <property type="entry name" value="SUPEROXIDE DISMUTASE CU-ZN -RELATED"/>
    <property type="match status" value="1"/>
</dbReference>
<name>A0A914H046_GLORO</name>
<dbReference type="CDD" id="cd00305">
    <property type="entry name" value="Cu-Zn_Superoxide_Dismutase"/>
    <property type="match status" value="1"/>
</dbReference>
<keyword evidence="9" id="KW-1185">Reference proteome</keyword>
<evidence type="ECO:0000313" key="10">
    <source>
        <dbReference type="WBParaSite" id="Gr19_v10_g120.t1"/>
    </source>
</evidence>
<organism evidence="9 10">
    <name type="scientific">Globodera rostochiensis</name>
    <name type="common">Golden nematode worm</name>
    <name type="synonym">Heterodera rostochiensis</name>
    <dbReference type="NCBI Taxonomy" id="31243"/>
    <lineage>
        <taxon>Eukaryota</taxon>
        <taxon>Metazoa</taxon>
        <taxon>Ecdysozoa</taxon>
        <taxon>Nematoda</taxon>
        <taxon>Chromadorea</taxon>
        <taxon>Rhabditida</taxon>
        <taxon>Tylenchina</taxon>
        <taxon>Tylenchomorpha</taxon>
        <taxon>Tylenchoidea</taxon>
        <taxon>Heteroderidae</taxon>
        <taxon>Heteroderinae</taxon>
        <taxon>Globodera</taxon>
    </lineage>
</organism>
<evidence type="ECO:0000256" key="6">
    <source>
        <dbReference type="ARBA" id="ARBA00023008"/>
    </source>
</evidence>
<sequence length="178" mass="18496">MSLLQNMVDGFTALFTKPAKQKAVCILVGDTDPNVKGMVTFSQDGVHMPVAVTGQISGLSPGAHGFHVHEFGDLSNGCSTAGPHFNPTNKNHGGPSDSTRHVGDLGNVHAGPDGLAKIEFIDKVISLAGPHNIVGRALVVHQMEDDLGRGVGEKQQESKMTGNAGHRLACGVIGMSSP</sequence>
<evidence type="ECO:0000256" key="4">
    <source>
        <dbReference type="ARBA" id="ARBA00022862"/>
    </source>
</evidence>
<dbReference type="InterPro" id="IPR036423">
    <property type="entry name" value="SOD-like_Cu/Zn_dom_sf"/>
</dbReference>
<feature type="domain" description="Superoxide dismutase copper/zinc binding" evidence="8">
    <location>
        <begin position="35"/>
        <end position="173"/>
    </location>
</feature>
<dbReference type="InterPro" id="IPR024134">
    <property type="entry name" value="SOD_Cu/Zn_/chaperone"/>
</dbReference>
<reference evidence="10" key="1">
    <citation type="submission" date="2022-11" db="UniProtKB">
        <authorList>
            <consortium name="WormBaseParasite"/>
        </authorList>
    </citation>
    <scope>IDENTIFICATION</scope>
</reference>
<evidence type="ECO:0000256" key="7">
    <source>
        <dbReference type="RuleBase" id="RU000393"/>
    </source>
</evidence>
<dbReference type="GO" id="GO:0005507">
    <property type="term" value="F:copper ion binding"/>
    <property type="evidence" value="ECO:0007669"/>
    <property type="project" value="InterPro"/>
</dbReference>
<dbReference type="Pfam" id="PF00080">
    <property type="entry name" value="Sod_Cu"/>
    <property type="match status" value="1"/>
</dbReference>
<evidence type="ECO:0000259" key="8">
    <source>
        <dbReference type="Pfam" id="PF00080"/>
    </source>
</evidence>
<dbReference type="FunFam" id="2.60.40.200:FF:000001">
    <property type="entry name" value="Superoxide dismutase [Cu-Zn]"/>
    <property type="match status" value="1"/>
</dbReference>
<comment type="similarity">
    <text evidence="1 7">Belongs to the Cu-Zn superoxide dismutase family.</text>
</comment>
<comment type="function">
    <text evidence="7">Destroys radicals which are normally produced within the cells and which are toxic to biological systems.</text>
</comment>
<evidence type="ECO:0000313" key="9">
    <source>
        <dbReference type="Proteomes" id="UP000887572"/>
    </source>
</evidence>
<keyword evidence="3 7" id="KW-0862">Zinc</keyword>
<accession>A0A914H046</accession>
<dbReference type="Proteomes" id="UP000887572">
    <property type="component" value="Unplaced"/>
</dbReference>
<dbReference type="PROSITE" id="PS00087">
    <property type="entry name" value="SOD_CU_ZN_1"/>
    <property type="match status" value="1"/>
</dbReference>
<dbReference type="GO" id="GO:0004784">
    <property type="term" value="F:superoxide dismutase activity"/>
    <property type="evidence" value="ECO:0007669"/>
    <property type="project" value="UniProtKB-EC"/>
</dbReference>
<dbReference type="PROSITE" id="PS00332">
    <property type="entry name" value="SOD_CU_ZN_2"/>
    <property type="match status" value="1"/>
</dbReference>
<dbReference type="AlphaFoldDB" id="A0A914H046"/>
<evidence type="ECO:0000256" key="2">
    <source>
        <dbReference type="ARBA" id="ARBA00022723"/>
    </source>
</evidence>
<proteinExistence type="inferred from homology"/>
<dbReference type="WBParaSite" id="Gr19_v10_g120.t1">
    <property type="protein sequence ID" value="Gr19_v10_g120.t1"/>
    <property type="gene ID" value="Gr19_v10_g120"/>
</dbReference>
<dbReference type="EC" id="1.15.1.1" evidence="7"/>
<keyword evidence="6 7" id="KW-0186">Copper</keyword>
<evidence type="ECO:0000256" key="3">
    <source>
        <dbReference type="ARBA" id="ARBA00022833"/>
    </source>
</evidence>
<keyword evidence="5 7" id="KW-0560">Oxidoreductase</keyword>
<protein>
    <recommendedName>
        <fullName evidence="7">Superoxide dismutase [Cu-Zn]</fullName>
        <ecNumber evidence="7">1.15.1.1</ecNumber>
    </recommendedName>
</protein>
<comment type="cofactor">
    <cofactor evidence="7">
        <name>Cu cation</name>
        <dbReference type="ChEBI" id="CHEBI:23378"/>
    </cofactor>
    <text evidence="7">Binds 1 copper ion per subunit.</text>
</comment>
<dbReference type="PRINTS" id="PR00068">
    <property type="entry name" value="CUZNDISMTASE"/>
</dbReference>
<dbReference type="InterPro" id="IPR001424">
    <property type="entry name" value="SOD_Cu_Zn_dom"/>
</dbReference>